<evidence type="ECO:0000313" key="2">
    <source>
        <dbReference type="EMBL" id="RHF39220.1"/>
    </source>
</evidence>
<sequence>MGECRARYVHFASHFALSTGQREVLGELRRQGVLRVRRVRFHAKVRRGPFGKSGPALRHPRAHEVRQLHVELRPPCPRVARGIRHPDRRRVQRGPSRRTTRLRPVRTLGGIGPLGPYARPGGIQRASRYIHCSGQAQYVQTLLSDRRPWPCGAGNRLQALEGLHSPYERARWCPVSRISVVVPVYNVADCLDACMESLQAQTLEDIEIICVNDGSTDDSRSVLDAWAARDARICVVDKQNGGLSSARNAGIHAARSPYVCFLDSDDRFHARACEEMVRILENTGADVLTFGSTWTPEDEGYPWLEWALSPRDAEFDAFDPDLLFKEASRPFAWRTACRTGFLLGNDLFFDETVKFGEDQVWHFAIYPRSKKTVLSSAKLYEYRLARPGSLMSTVRDDFFIKMSEHVKILDAIFLDWERGGFLDRWPAEMVAFALDFALYDALKLADGGYREVARSVEALLRRYWTATDVAELPLAPVTQKMAQRACYRQDLSRPVRLKLALDYFAQQHGRRAVLGKLLKRGR</sequence>
<proteinExistence type="predicted"/>
<feature type="domain" description="Glycosyltransferase 2-like" evidence="1">
    <location>
        <begin position="179"/>
        <end position="306"/>
    </location>
</feature>
<evidence type="ECO:0000259" key="1">
    <source>
        <dbReference type="Pfam" id="PF00535"/>
    </source>
</evidence>
<gene>
    <name evidence="2" type="ORF">DW682_03220</name>
</gene>
<dbReference type="CDD" id="cd00761">
    <property type="entry name" value="Glyco_tranf_GTA_type"/>
    <property type="match status" value="1"/>
</dbReference>
<comment type="caution">
    <text evidence="2">The sequence shown here is derived from an EMBL/GenBank/DDBJ whole genome shotgun (WGS) entry which is preliminary data.</text>
</comment>
<dbReference type="InParanoid" id="A0A414NHI2"/>
<keyword evidence="2" id="KW-0808">Transferase</keyword>
<dbReference type="AlphaFoldDB" id="A0A414NHI2"/>
<dbReference type="PANTHER" id="PTHR22916">
    <property type="entry name" value="GLYCOSYLTRANSFERASE"/>
    <property type="match status" value="1"/>
</dbReference>
<dbReference type="EMBL" id="QSLJ01000001">
    <property type="protein sequence ID" value="RHF39220.1"/>
    <property type="molecule type" value="Genomic_DNA"/>
</dbReference>
<name>A0A414NHI2_9ACTN</name>
<evidence type="ECO:0000313" key="3">
    <source>
        <dbReference type="Proteomes" id="UP000283983"/>
    </source>
</evidence>
<accession>A0A414NHI2</accession>
<dbReference type="Gene3D" id="3.90.550.10">
    <property type="entry name" value="Spore Coat Polysaccharide Biosynthesis Protein SpsA, Chain A"/>
    <property type="match status" value="1"/>
</dbReference>
<organism evidence="2 3">
    <name type="scientific">Collinsella intestinalis</name>
    <dbReference type="NCBI Taxonomy" id="147207"/>
    <lineage>
        <taxon>Bacteria</taxon>
        <taxon>Bacillati</taxon>
        <taxon>Actinomycetota</taxon>
        <taxon>Coriobacteriia</taxon>
        <taxon>Coriobacteriales</taxon>
        <taxon>Coriobacteriaceae</taxon>
        <taxon>Collinsella</taxon>
    </lineage>
</organism>
<reference evidence="2 3" key="1">
    <citation type="submission" date="2018-08" db="EMBL/GenBank/DDBJ databases">
        <title>A genome reference for cultivated species of the human gut microbiota.</title>
        <authorList>
            <person name="Zou Y."/>
            <person name="Xue W."/>
            <person name="Luo G."/>
        </authorList>
    </citation>
    <scope>NUCLEOTIDE SEQUENCE [LARGE SCALE GENOMIC DNA]</scope>
    <source>
        <strain evidence="2 3">AM25-33</strain>
    </source>
</reference>
<dbReference type="Proteomes" id="UP000283983">
    <property type="component" value="Unassembled WGS sequence"/>
</dbReference>
<dbReference type="PANTHER" id="PTHR22916:SF3">
    <property type="entry name" value="UDP-GLCNAC:BETAGAL BETA-1,3-N-ACETYLGLUCOSAMINYLTRANSFERASE-LIKE PROTEIN 1"/>
    <property type="match status" value="1"/>
</dbReference>
<dbReference type="InterPro" id="IPR001173">
    <property type="entry name" value="Glyco_trans_2-like"/>
</dbReference>
<dbReference type="InterPro" id="IPR029044">
    <property type="entry name" value="Nucleotide-diphossugar_trans"/>
</dbReference>
<dbReference type="GO" id="GO:0016758">
    <property type="term" value="F:hexosyltransferase activity"/>
    <property type="evidence" value="ECO:0007669"/>
    <property type="project" value="UniProtKB-ARBA"/>
</dbReference>
<keyword evidence="3" id="KW-1185">Reference proteome</keyword>
<dbReference type="Pfam" id="PF00535">
    <property type="entry name" value="Glycos_transf_2"/>
    <property type="match status" value="1"/>
</dbReference>
<protein>
    <submittedName>
        <fullName evidence="2">Glycosyltransferase family 2 protein</fullName>
    </submittedName>
</protein>
<dbReference type="SUPFAM" id="SSF53448">
    <property type="entry name" value="Nucleotide-diphospho-sugar transferases"/>
    <property type="match status" value="1"/>
</dbReference>